<keyword evidence="3" id="KW-0255">Endonuclease</keyword>
<evidence type="ECO:0000256" key="4">
    <source>
        <dbReference type="ARBA" id="ARBA00022801"/>
    </source>
</evidence>
<evidence type="ECO:0000313" key="9">
    <source>
        <dbReference type="Proteomes" id="UP000199687"/>
    </source>
</evidence>
<comment type="cofactor">
    <cofactor evidence="1">
        <name>a divalent metal cation</name>
        <dbReference type="ChEBI" id="CHEBI:60240"/>
    </cofactor>
</comment>
<evidence type="ECO:0000256" key="5">
    <source>
        <dbReference type="ARBA" id="ARBA00035648"/>
    </source>
</evidence>
<dbReference type="Proteomes" id="UP000199687">
    <property type="component" value="Unassembled WGS sequence"/>
</dbReference>
<dbReference type="STRING" id="531814.SAMN04487944_10146"/>
<feature type="domain" description="Endoribonuclease YicC-like N-terminal" evidence="6">
    <location>
        <begin position="33"/>
        <end position="187"/>
    </location>
</feature>
<name>A0A1H9L1T4_9BACI</name>
<proteinExistence type="inferred from homology"/>
<keyword evidence="2" id="KW-0540">Nuclease</keyword>
<organism evidence="8 9">
    <name type="scientific">Gracilibacillus ureilyticus</name>
    <dbReference type="NCBI Taxonomy" id="531814"/>
    <lineage>
        <taxon>Bacteria</taxon>
        <taxon>Bacillati</taxon>
        <taxon>Bacillota</taxon>
        <taxon>Bacilli</taxon>
        <taxon>Bacillales</taxon>
        <taxon>Bacillaceae</taxon>
        <taxon>Gracilibacillus</taxon>
    </lineage>
</organism>
<dbReference type="InterPro" id="IPR013551">
    <property type="entry name" value="YicC-like_C"/>
</dbReference>
<feature type="domain" description="Endoribonuclease YicC-like C-terminal" evidence="7">
    <location>
        <begin position="208"/>
        <end position="324"/>
    </location>
</feature>
<dbReference type="AlphaFoldDB" id="A0A1H9L1T4"/>
<dbReference type="InterPro" id="IPR005229">
    <property type="entry name" value="YicC/YloC-like"/>
</dbReference>
<accession>A0A1H9L1T4</accession>
<evidence type="ECO:0000256" key="3">
    <source>
        <dbReference type="ARBA" id="ARBA00022759"/>
    </source>
</evidence>
<reference evidence="8 9" key="1">
    <citation type="submission" date="2016-10" db="EMBL/GenBank/DDBJ databases">
        <authorList>
            <person name="de Groot N.N."/>
        </authorList>
    </citation>
    <scope>NUCLEOTIDE SEQUENCE [LARGE SCALE GENOMIC DNA]</scope>
    <source>
        <strain evidence="8 9">CGMCC 1.7727</strain>
    </source>
</reference>
<dbReference type="PANTHER" id="PTHR30636">
    <property type="entry name" value="UPF0701 PROTEIN YICC"/>
    <property type="match status" value="1"/>
</dbReference>
<keyword evidence="4" id="KW-0378">Hydrolase</keyword>
<evidence type="ECO:0000256" key="2">
    <source>
        <dbReference type="ARBA" id="ARBA00022722"/>
    </source>
</evidence>
<dbReference type="Pfam" id="PF08340">
    <property type="entry name" value="YicC-like_C"/>
    <property type="match status" value="1"/>
</dbReference>
<evidence type="ECO:0000259" key="7">
    <source>
        <dbReference type="Pfam" id="PF08340"/>
    </source>
</evidence>
<dbReference type="PANTHER" id="PTHR30636:SF3">
    <property type="entry name" value="UPF0701 PROTEIN YICC"/>
    <property type="match status" value="1"/>
</dbReference>
<sequence length="324" mass="37819">MWLYLIIENNWYIHRFNGDIQVHTRNVNGCDFMRSMTGYGKAEYQSDDIFMSVEIRTVNHRFLDITTQLPSYLLHKEEMVKKLIKDHLFRGRVEISIHIISEELAKKKLQTNWNMVEQYISNLQEIQTKYNLPGEISIEHIAQQSNIMEIVEETAETSSIEVMLTEIIGQAVSQVVKMRKQEGIHLNTELENYLQKTENILKWLGERRNIVIIEYQDRIKARIDEFLRNTSVFDQVKLHQDIAVLAEKGDIAEELTRLHSHIEQFRAVIKDKGAVGRKLDFIVQEMHRECNTIGSKSNDAAISAQIITLKGLIEKVKEQVQNIE</sequence>
<evidence type="ECO:0000259" key="6">
    <source>
        <dbReference type="Pfam" id="PF03755"/>
    </source>
</evidence>
<evidence type="ECO:0000256" key="1">
    <source>
        <dbReference type="ARBA" id="ARBA00001968"/>
    </source>
</evidence>
<protein>
    <submittedName>
        <fullName evidence="8">TIGR00255 family protein</fullName>
    </submittedName>
</protein>
<dbReference type="EMBL" id="FOGL01000001">
    <property type="protein sequence ID" value="SER04963.1"/>
    <property type="molecule type" value="Genomic_DNA"/>
</dbReference>
<dbReference type="InterPro" id="IPR013527">
    <property type="entry name" value="YicC-like_N"/>
</dbReference>
<keyword evidence="9" id="KW-1185">Reference proteome</keyword>
<gene>
    <name evidence="8" type="ORF">SAMN04487944_10146</name>
</gene>
<dbReference type="NCBIfam" id="TIGR00255">
    <property type="entry name" value="YicC/YloC family endoribonuclease"/>
    <property type="match status" value="1"/>
</dbReference>
<dbReference type="Pfam" id="PF03755">
    <property type="entry name" value="YicC-like_N"/>
    <property type="match status" value="1"/>
</dbReference>
<dbReference type="GO" id="GO:0004521">
    <property type="term" value="F:RNA endonuclease activity"/>
    <property type="evidence" value="ECO:0007669"/>
    <property type="project" value="InterPro"/>
</dbReference>
<evidence type="ECO:0000313" key="8">
    <source>
        <dbReference type="EMBL" id="SER04963.1"/>
    </source>
</evidence>
<comment type="similarity">
    <text evidence="5">Belongs to the YicC/YloC family.</text>
</comment>
<dbReference type="GO" id="GO:0016787">
    <property type="term" value="F:hydrolase activity"/>
    <property type="evidence" value="ECO:0007669"/>
    <property type="project" value="UniProtKB-KW"/>
</dbReference>